<feature type="compositionally biased region" description="Basic and acidic residues" evidence="1">
    <location>
        <begin position="1"/>
        <end position="11"/>
    </location>
</feature>
<reference evidence="2" key="1">
    <citation type="submission" date="2020-02" db="EMBL/GenBank/DDBJ databases">
        <authorList>
            <person name="Meier V. D."/>
        </authorList>
    </citation>
    <scope>NUCLEOTIDE SEQUENCE</scope>
    <source>
        <strain evidence="2">AVDCRST_MAG73</strain>
    </source>
</reference>
<sequence length="164" mass="16129">DRNRAGDRDGVEQAGRGRPVPVGGDSGRGLEPVATGAEPGGHQHVLRPCHAPGRGGGVLDLARRGRVADGSGSVGGVRGRGGPGGAAGALRPLAGGRAADPGGPDQGRSGAAGGVGPEPDAGPGRILDRRRVPAARGRAHGRPRRAPADSAPTVGRGTGFWPEL</sequence>
<feature type="non-terminal residue" evidence="2">
    <location>
        <position position="164"/>
    </location>
</feature>
<evidence type="ECO:0000313" key="2">
    <source>
        <dbReference type="EMBL" id="CAA9542571.1"/>
    </source>
</evidence>
<protein>
    <submittedName>
        <fullName evidence="2">Uncharacterized protein</fullName>
    </submittedName>
</protein>
<gene>
    <name evidence="2" type="ORF">AVDCRST_MAG73-2089</name>
</gene>
<proteinExistence type="predicted"/>
<evidence type="ECO:0000256" key="1">
    <source>
        <dbReference type="SAM" id="MobiDB-lite"/>
    </source>
</evidence>
<dbReference type="EMBL" id="CADCWE010000130">
    <property type="protein sequence ID" value="CAA9542571.1"/>
    <property type="molecule type" value="Genomic_DNA"/>
</dbReference>
<feature type="non-terminal residue" evidence="2">
    <location>
        <position position="1"/>
    </location>
</feature>
<feature type="compositionally biased region" description="Gly residues" evidence="1">
    <location>
        <begin position="72"/>
        <end position="87"/>
    </location>
</feature>
<organism evidence="2">
    <name type="scientific">uncultured Thermomicrobiales bacterium</name>
    <dbReference type="NCBI Taxonomy" id="1645740"/>
    <lineage>
        <taxon>Bacteria</taxon>
        <taxon>Pseudomonadati</taxon>
        <taxon>Thermomicrobiota</taxon>
        <taxon>Thermomicrobia</taxon>
        <taxon>Thermomicrobiales</taxon>
        <taxon>environmental samples</taxon>
    </lineage>
</organism>
<feature type="compositionally biased region" description="Low complexity" evidence="1">
    <location>
        <begin position="88"/>
        <end position="107"/>
    </location>
</feature>
<accession>A0A6J4UAL1</accession>
<name>A0A6J4UAL1_9BACT</name>
<feature type="region of interest" description="Disordered" evidence="1">
    <location>
        <begin position="1"/>
        <end position="164"/>
    </location>
</feature>
<dbReference type="AlphaFoldDB" id="A0A6J4UAL1"/>